<feature type="compositionally biased region" description="Polar residues" evidence="2">
    <location>
        <begin position="124"/>
        <end position="133"/>
    </location>
</feature>
<feature type="region of interest" description="Disordered" evidence="2">
    <location>
        <begin position="42"/>
        <end position="193"/>
    </location>
</feature>
<evidence type="ECO:0000313" key="4">
    <source>
        <dbReference type="RefSeq" id="XP_026122018.1"/>
    </source>
</evidence>
<dbReference type="GO" id="GO:2001236">
    <property type="term" value="P:regulation of extrinsic apoptotic signaling pathway"/>
    <property type="evidence" value="ECO:0007669"/>
    <property type="project" value="TreeGrafter"/>
</dbReference>
<organism evidence="3 5">
    <name type="scientific">Carassius auratus</name>
    <name type="common">Goldfish</name>
    <dbReference type="NCBI Taxonomy" id="7957"/>
    <lineage>
        <taxon>Eukaryota</taxon>
        <taxon>Metazoa</taxon>
        <taxon>Chordata</taxon>
        <taxon>Craniata</taxon>
        <taxon>Vertebrata</taxon>
        <taxon>Euteleostomi</taxon>
        <taxon>Actinopterygii</taxon>
        <taxon>Neopterygii</taxon>
        <taxon>Teleostei</taxon>
        <taxon>Ostariophysi</taxon>
        <taxon>Cypriniformes</taxon>
        <taxon>Cyprinidae</taxon>
        <taxon>Cyprininae</taxon>
        <taxon>Carassius</taxon>
    </lineage>
</organism>
<dbReference type="OrthoDB" id="9836802at2759"/>
<evidence type="ECO:0000256" key="1">
    <source>
        <dbReference type="ARBA" id="ARBA00022703"/>
    </source>
</evidence>
<evidence type="ECO:0000313" key="3">
    <source>
        <dbReference type="Proteomes" id="UP000515129"/>
    </source>
</evidence>
<feature type="compositionally biased region" description="Basic and acidic residues" evidence="2">
    <location>
        <begin position="141"/>
        <end position="150"/>
    </location>
</feature>
<feature type="compositionally biased region" description="Polar residues" evidence="2">
    <location>
        <begin position="1"/>
        <end position="19"/>
    </location>
</feature>
<protein>
    <submittedName>
        <fullName evidence="4 5">Uncharacterized protein LOC113105110 isoform X1</fullName>
    </submittedName>
</protein>
<name>A0A6P6PMN5_CARAU</name>
<dbReference type="GeneID" id="113105110"/>
<proteinExistence type="predicted"/>
<dbReference type="KEGG" id="caua:113105110"/>
<evidence type="ECO:0000256" key="2">
    <source>
        <dbReference type="SAM" id="MobiDB-lite"/>
    </source>
</evidence>
<evidence type="ECO:0000313" key="5">
    <source>
        <dbReference type="RefSeq" id="XP_026122019.1"/>
    </source>
</evidence>
<accession>A0A6P6PMN5</accession>
<feature type="compositionally biased region" description="Basic and acidic residues" evidence="2">
    <location>
        <begin position="88"/>
        <end position="109"/>
    </location>
</feature>
<feature type="compositionally biased region" description="Polar residues" evidence="2">
    <location>
        <begin position="74"/>
        <end position="85"/>
    </location>
</feature>
<reference evidence="4 5" key="1">
    <citation type="submission" date="2025-04" db="UniProtKB">
        <authorList>
            <consortium name="RefSeq"/>
        </authorList>
    </citation>
    <scope>IDENTIFICATION</scope>
    <source>
        <strain evidence="4 5">Wakin</strain>
        <tissue evidence="4 5">Muscle</tissue>
    </source>
</reference>
<dbReference type="RefSeq" id="XP_026122019.1">
    <property type="nucleotide sequence ID" value="XM_026266234.1"/>
</dbReference>
<dbReference type="GO" id="GO:0006915">
    <property type="term" value="P:apoptotic process"/>
    <property type="evidence" value="ECO:0007669"/>
    <property type="project" value="UniProtKB-KW"/>
</dbReference>
<feature type="region of interest" description="Disordered" evidence="2">
    <location>
        <begin position="1"/>
        <end position="25"/>
    </location>
</feature>
<sequence length="458" mass="52386">MTSMASISADQNSQPTPQLLSVGEKDRKRLLEVYVKRSLSLNDGSQCPLRQEHRTRKWVPITERKTRHRKHSSDTSLNLTSQASFSDEDIRYETFPEPQMDKKERSSEKKSKKWSFKGNLRLNDGSNASQKSNSKPKKKFLLLDKGKEEGGQNIDSLSSKTSADTAGNRHSNVQENLETSTMEKKDKEGKKTKKPTIWKSFLSWFSRGNVEKEQNLQRTEEQLPLSHPSTPQISCLPLADALSKGDINLRRSKSTKKKSFHRRSLKWRRSGDMSTEKSAVEIVEPTNSYYEKMSEELEKIVHEVKDSPADDNANQITDQNGGNVSQEEVTRKIIELIKQQGDIIDIKLKENSTVTTYLNGITYRSFRQMADQYVQSEVPNKKTQPPVVAPELVKFAFTLDFTARVANLHRQSTGQIMGFGNQYLQDHFTHMSESHPHLSDIKAEDQKTQNFDQEYISL</sequence>
<dbReference type="AlphaFoldDB" id="A0A6P6PMN5"/>
<feature type="compositionally biased region" description="Polar residues" evidence="2">
    <location>
        <begin position="153"/>
        <end position="180"/>
    </location>
</feature>
<dbReference type="Proteomes" id="UP000515129">
    <property type="component" value="Chromosome 6"/>
</dbReference>
<keyword evidence="3" id="KW-1185">Reference proteome</keyword>
<keyword evidence="1" id="KW-0053">Apoptosis</keyword>
<dbReference type="RefSeq" id="XP_026122018.1">
    <property type="nucleotide sequence ID" value="XM_026266233.1"/>
</dbReference>
<gene>
    <name evidence="4 5" type="primary">LOC113105110</name>
</gene>
<dbReference type="PANTHER" id="PTHR14965:SF9">
    <property type="entry name" value="APOPTOSIS FACILITATOR BCL-2-LIKE PROTEIN 14"/>
    <property type="match status" value="1"/>
</dbReference>
<dbReference type="PANTHER" id="PTHR14965">
    <property type="entry name" value="SI:CH73-248E21.1"/>
    <property type="match status" value="1"/>
</dbReference>